<accession>A0ABT2BAR6</accession>
<comment type="caution">
    <text evidence="1">The sequence shown here is derived from an EMBL/GenBank/DDBJ whole genome shotgun (WGS) entry which is preliminary data.</text>
</comment>
<organism evidence="1 2">
    <name type="scientific">Streptomyces pyxinicus</name>
    <dbReference type="NCBI Taxonomy" id="2970331"/>
    <lineage>
        <taxon>Bacteria</taxon>
        <taxon>Bacillati</taxon>
        <taxon>Actinomycetota</taxon>
        <taxon>Actinomycetes</taxon>
        <taxon>Kitasatosporales</taxon>
        <taxon>Streptomycetaceae</taxon>
        <taxon>Streptomyces</taxon>
    </lineage>
</organism>
<proteinExistence type="predicted"/>
<dbReference type="RefSeq" id="WP_258782852.1">
    <property type="nucleotide sequence ID" value="NZ_JANUGP010000034.1"/>
</dbReference>
<keyword evidence="2" id="KW-1185">Reference proteome</keyword>
<dbReference type="Proteomes" id="UP001205612">
    <property type="component" value="Unassembled WGS sequence"/>
</dbReference>
<protein>
    <submittedName>
        <fullName evidence="1">Uncharacterized protein</fullName>
    </submittedName>
</protein>
<evidence type="ECO:0000313" key="1">
    <source>
        <dbReference type="EMBL" id="MCS0605607.1"/>
    </source>
</evidence>
<dbReference type="EMBL" id="JANUGP010000034">
    <property type="protein sequence ID" value="MCS0605607.1"/>
    <property type="molecule type" value="Genomic_DNA"/>
</dbReference>
<gene>
    <name evidence="1" type="ORF">NX794_31050</name>
</gene>
<evidence type="ECO:0000313" key="2">
    <source>
        <dbReference type="Proteomes" id="UP001205612"/>
    </source>
</evidence>
<sequence length="145" mass="16102">MRADLVARIRSAPDAQVQQRLLADAIVVTCPRTRLAAYIAAARPGDHHIDALRPEGTTPIDEMTTRAQGAEQAELVAYWPRRQPEALRIFRGRAGKPQGFGACLDLCAEDLGADPGADSMWQYAQQRGATRPGEHIRAWWFFPRP</sequence>
<reference evidence="1 2" key="1">
    <citation type="submission" date="2022-08" db="EMBL/GenBank/DDBJ databases">
        <authorList>
            <person name="Somphong A."/>
            <person name="Phongsopitanun W."/>
        </authorList>
    </citation>
    <scope>NUCLEOTIDE SEQUENCE [LARGE SCALE GENOMIC DNA]</scope>
    <source>
        <strain evidence="1 2">LP11</strain>
    </source>
</reference>
<name>A0ABT2BAR6_9ACTN</name>